<evidence type="ECO:0000313" key="1">
    <source>
        <dbReference type="EMBL" id="CBY29199.1"/>
    </source>
</evidence>
<sequence length="41" mass="4704">MRIIPVLANIYLNFTSEIFIYLANPQIAITSLTTLISHIFH</sequence>
<accession>A0A0H3NX59</accession>
<dbReference type="EMBL" id="FR729477">
    <property type="protein sequence ID" value="CBY29199.1"/>
    <property type="molecule type" value="Genomic_DNA"/>
</dbReference>
<dbReference type="PATRIC" id="fig|930944.6.peg.3316"/>
<proteinExistence type="predicted"/>
<dbReference type="Proteomes" id="UP000008084">
    <property type="component" value="Chromosome"/>
</dbReference>
<gene>
    <name evidence="1" type="ordered locus">Y11_33311</name>
</gene>
<name>A0A0H3NX59_YERE1</name>
<protein>
    <submittedName>
        <fullName evidence="1">Uncharacterized protein</fullName>
    </submittedName>
</protein>
<dbReference type="HOGENOM" id="CLU_3279026_0_0_6"/>
<dbReference type="KEGG" id="yey:Y11_33311"/>
<reference evidence="1 2" key="1">
    <citation type="journal article" date="2011" name="J. Bacteriol.">
        <title>Complete genome sequence of Yersinia enterocolitica subsp. palearctica serogroup O:3.</title>
        <authorList>
            <person name="Batzilla J."/>
            <person name="Hoper D."/>
            <person name="Antonenka U."/>
            <person name="Heesemann J."/>
            <person name="Rakin A."/>
        </authorList>
    </citation>
    <scope>NUCLEOTIDE SEQUENCE [LARGE SCALE GENOMIC DNA]</scope>
    <source>
        <strain evidence="2">DSM 13030 / CIP 106945 / Y11</strain>
    </source>
</reference>
<dbReference type="AlphaFoldDB" id="A0A0H3NX59"/>
<organism evidence="1 2">
    <name type="scientific">Yersinia enterocolitica subsp. palearctica serotype O:3 (strain DSM 13030 / CIP 106945 / Y11)</name>
    <dbReference type="NCBI Taxonomy" id="930944"/>
    <lineage>
        <taxon>Bacteria</taxon>
        <taxon>Pseudomonadati</taxon>
        <taxon>Pseudomonadota</taxon>
        <taxon>Gammaproteobacteria</taxon>
        <taxon>Enterobacterales</taxon>
        <taxon>Yersiniaceae</taxon>
        <taxon>Yersinia</taxon>
    </lineage>
</organism>
<evidence type="ECO:0000313" key="2">
    <source>
        <dbReference type="Proteomes" id="UP000008084"/>
    </source>
</evidence>